<keyword evidence="2" id="KW-0808">Transferase</keyword>
<sequence length="273" mass="31792">MQGWLGEMLYKNAYQRAFFTLWGVVIRECRVAFLQFFTIRYPVRSLMHCFGVLFSSLTRLLLGRSLKYSFAHQGEDRVLEGLLKPRIQEPGFYVEVGCNHPKFFSNTYGLYRKGWRGVCIDANPSHIKHFAWYRPKDKAVCALVSEHRELQAFYLLQNDVLSTSKQEFLEEYRQEGLAIKEISMQGRTLTEILEGAGAPPVFDLLAVDAEEQDLEVLRSLDWGRYRPEWVMVEDETYSIGTEHGNPICQWMEGKGYRLEGFVLKNLYFRDGRG</sequence>
<dbReference type="Gene3D" id="3.40.50.150">
    <property type="entry name" value="Vaccinia Virus protein VP39"/>
    <property type="match status" value="1"/>
</dbReference>
<feature type="domain" description="Methyltransferase FkbM" evidence="1">
    <location>
        <begin position="95"/>
        <end position="258"/>
    </location>
</feature>
<dbReference type="Pfam" id="PF05050">
    <property type="entry name" value="Methyltransf_21"/>
    <property type="match status" value="1"/>
</dbReference>
<organism evidence="2 3">
    <name type="scientific">Mariniradius sediminis</name>
    <dbReference type="NCBI Taxonomy" id="2909237"/>
    <lineage>
        <taxon>Bacteria</taxon>
        <taxon>Pseudomonadati</taxon>
        <taxon>Bacteroidota</taxon>
        <taxon>Cytophagia</taxon>
        <taxon>Cytophagales</taxon>
        <taxon>Cyclobacteriaceae</taxon>
        <taxon>Mariniradius</taxon>
    </lineage>
</organism>
<evidence type="ECO:0000313" key="3">
    <source>
        <dbReference type="Proteomes" id="UP001201449"/>
    </source>
</evidence>
<dbReference type="InterPro" id="IPR006342">
    <property type="entry name" value="FkbM_mtfrase"/>
</dbReference>
<name>A0ABS9BZ92_9BACT</name>
<gene>
    <name evidence="2" type="ORF">L0U89_20175</name>
</gene>
<evidence type="ECO:0000313" key="2">
    <source>
        <dbReference type="EMBL" id="MCF1753386.1"/>
    </source>
</evidence>
<evidence type="ECO:0000259" key="1">
    <source>
        <dbReference type="Pfam" id="PF05050"/>
    </source>
</evidence>
<keyword evidence="3" id="KW-1185">Reference proteome</keyword>
<dbReference type="RefSeq" id="WP_234863179.1">
    <property type="nucleotide sequence ID" value="NZ_JAKEVZ010000042.1"/>
</dbReference>
<comment type="caution">
    <text evidence="2">The sequence shown here is derived from an EMBL/GenBank/DDBJ whole genome shotgun (WGS) entry which is preliminary data.</text>
</comment>
<dbReference type="GO" id="GO:0008168">
    <property type="term" value="F:methyltransferase activity"/>
    <property type="evidence" value="ECO:0007669"/>
    <property type="project" value="UniProtKB-KW"/>
</dbReference>
<dbReference type="GO" id="GO:0032259">
    <property type="term" value="P:methylation"/>
    <property type="evidence" value="ECO:0007669"/>
    <property type="project" value="UniProtKB-KW"/>
</dbReference>
<accession>A0ABS9BZ92</accession>
<proteinExistence type="predicted"/>
<dbReference type="Proteomes" id="UP001201449">
    <property type="component" value="Unassembled WGS sequence"/>
</dbReference>
<reference evidence="2 3" key="1">
    <citation type="submission" date="2022-01" db="EMBL/GenBank/DDBJ databases">
        <title>Mariniradius saccharolyticus sp. nov., isolated from sediment of a river.</title>
        <authorList>
            <person name="Liu H."/>
        </authorList>
    </citation>
    <scope>NUCLEOTIDE SEQUENCE [LARGE SCALE GENOMIC DNA]</scope>
    <source>
        <strain evidence="2 3">RY-2</strain>
    </source>
</reference>
<dbReference type="InterPro" id="IPR029063">
    <property type="entry name" value="SAM-dependent_MTases_sf"/>
</dbReference>
<protein>
    <submittedName>
        <fullName evidence="2">FkbM family methyltransferase</fullName>
    </submittedName>
</protein>
<dbReference type="EMBL" id="JAKEVZ010000042">
    <property type="protein sequence ID" value="MCF1753386.1"/>
    <property type="molecule type" value="Genomic_DNA"/>
</dbReference>
<keyword evidence="2" id="KW-0489">Methyltransferase</keyword>